<dbReference type="EMBL" id="FMTS01000003">
    <property type="protein sequence ID" value="SCW63587.1"/>
    <property type="molecule type" value="Genomic_DNA"/>
</dbReference>
<dbReference type="Proteomes" id="UP000199150">
    <property type="component" value="Unassembled WGS sequence"/>
</dbReference>
<proteinExistence type="predicted"/>
<reference evidence="3" key="1">
    <citation type="submission" date="2016-10" db="EMBL/GenBank/DDBJ databases">
        <authorList>
            <person name="Varghese N."/>
            <person name="Submissions S."/>
        </authorList>
    </citation>
    <scope>NUCLEOTIDE SEQUENCE [LARGE SCALE GENOMIC DNA]</scope>
    <source>
        <strain evidence="3">CGMCC 1.3431</strain>
    </source>
</reference>
<sequence length="145" mass="15969">MKRLLTVICLGMMTAGHSWADNPEPDTRDMSTKQLQTLVLSQSKSTPGRTYVKATMLATPASEAKRKYYPAAAKAAGQKGVALVECQFDQMGNLINCESMAEEPGGFGFGEATVTLAQKYFTLDMRDLHADSNNKWVKIMLCWPN</sequence>
<organism evidence="2 3">
    <name type="scientific">Asticcacaulis taihuensis</name>
    <dbReference type="NCBI Taxonomy" id="260084"/>
    <lineage>
        <taxon>Bacteria</taxon>
        <taxon>Pseudomonadati</taxon>
        <taxon>Pseudomonadota</taxon>
        <taxon>Alphaproteobacteria</taxon>
        <taxon>Caulobacterales</taxon>
        <taxon>Caulobacteraceae</taxon>
        <taxon>Asticcacaulis</taxon>
    </lineage>
</organism>
<dbReference type="RefSeq" id="WP_090648092.1">
    <property type="nucleotide sequence ID" value="NZ_CBCRYE010000001.1"/>
</dbReference>
<evidence type="ECO:0000256" key="1">
    <source>
        <dbReference type="SAM" id="SignalP"/>
    </source>
</evidence>
<feature type="signal peptide" evidence="1">
    <location>
        <begin position="1"/>
        <end position="20"/>
    </location>
</feature>
<keyword evidence="1" id="KW-0732">Signal</keyword>
<name>A0A1G4S3Q5_9CAUL</name>
<accession>A0A1G4S3Q5</accession>
<dbReference type="AlphaFoldDB" id="A0A1G4S3Q5"/>
<protein>
    <submittedName>
        <fullName evidence="2">TonB protein C-terminal</fullName>
    </submittedName>
</protein>
<dbReference type="STRING" id="260084.SAMN02927928_2386"/>
<gene>
    <name evidence="2" type="ORF">SAMN02927928_2386</name>
</gene>
<evidence type="ECO:0000313" key="3">
    <source>
        <dbReference type="Proteomes" id="UP000199150"/>
    </source>
</evidence>
<keyword evidence="3" id="KW-1185">Reference proteome</keyword>
<feature type="chain" id="PRO_5011700469" evidence="1">
    <location>
        <begin position="21"/>
        <end position="145"/>
    </location>
</feature>
<evidence type="ECO:0000313" key="2">
    <source>
        <dbReference type="EMBL" id="SCW63587.1"/>
    </source>
</evidence>